<dbReference type="InterPro" id="IPR044855">
    <property type="entry name" value="CoA-Trfase_III_dom3_sf"/>
</dbReference>
<dbReference type="InterPro" id="IPR003673">
    <property type="entry name" value="CoA-Trfase_fam_III"/>
</dbReference>
<dbReference type="PANTHER" id="PTHR48228:SF5">
    <property type="entry name" value="ALPHA-METHYLACYL-COA RACEMASE"/>
    <property type="match status" value="1"/>
</dbReference>
<reference evidence="1" key="1">
    <citation type="journal article" date="2015" name="Nature">
        <title>Complex archaea that bridge the gap between prokaryotes and eukaryotes.</title>
        <authorList>
            <person name="Spang A."/>
            <person name="Saw J.H."/>
            <person name="Jorgensen S.L."/>
            <person name="Zaremba-Niedzwiedzka K."/>
            <person name="Martijn J."/>
            <person name="Lind A.E."/>
            <person name="van Eijk R."/>
            <person name="Schleper C."/>
            <person name="Guy L."/>
            <person name="Ettema T.J."/>
        </authorList>
    </citation>
    <scope>NUCLEOTIDE SEQUENCE</scope>
</reference>
<dbReference type="Gene3D" id="3.30.1540.10">
    <property type="entry name" value="formyl-coa transferase, domain 3"/>
    <property type="match status" value="1"/>
</dbReference>
<dbReference type="AlphaFoldDB" id="A0A0F9DDB1"/>
<evidence type="ECO:0000313" key="1">
    <source>
        <dbReference type="EMBL" id="KKL15751.1"/>
    </source>
</evidence>
<dbReference type="Pfam" id="PF02515">
    <property type="entry name" value="CoA_transf_3"/>
    <property type="match status" value="1"/>
</dbReference>
<comment type="caution">
    <text evidence="1">The sequence shown here is derived from an EMBL/GenBank/DDBJ whole genome shotgun (WGS) entry which is preliminary data.</text>
</comment>
<dbReference type="SUPFAM" id="SSF89796">
    <property type="entry name" value="CoA-transferase family III (CaiB/BaiF)"/>
    <property type="match status" value="1"/>
</dbReference>
<feature type="non-terminal residue" evidence="1">
    <location>
        <position position="322"/>
    </location>
</feature>
<proteinExistence type="predicted"/>
<dbReference type="PANTHER" id="PTHR48228">
    <property type="entry name" value="SUCCINYL-COA--D-CITRAMALATE COA-TRANSFERASE"/>
    <property type="match status" value="1"/>
</dbReference>
<name>A0A0F9DDB1_9ZZZZ</name>
<dbReference type="EMBL" id="LAZR01039944">
    <property type="protein sequence ID" value="KKL15751.1"/>
    <property type="molecule type" value="Genomic_DNA"/>
</dbReference>
<dbReference type="InterPro" id="IPR050509">
    <property type="entry name" value="CoA-transferase_III"/>
</dbReference>
<accession>A0A0F9DDB1</accession>
<dbReference type="GO" id="GO:0003824">
    <property type="term" value="F:catalytic activity"/>
    <property type="evidence" value="ECO:0007669"/>
    <property type="project" value="InterPro"/>
</dbReference>
<organism evidence="1">
    <name type="scientific">marine sediment metagenome</name>
    <dbReference type="NCBI Taxonomy" id="412755"/>
    <lineage>
        <taxon>unclassified sequences</taxon>
        <taxon>metagenomes</taxon>
        <taxon>ecological metagenomes</taxon>
    </lineage>
</organism>
<dbReference type="Gene3D" id="3.40.50.10540">
    <property type="entry name" value="Crotonobetainyl-coa:carnitine coa-transferase, domain 1"/>
    <property type="match status" value="1"/>
</dbReference>
<protein>
    <recommendedName>
        <fullName evidence="2">CoA transferase</fullName>
    </recommendedName>
</protein>
<gene>
    <name evidence="1" type="ORF">LCGC14_2502460</name>
</gene>
<sequence>MMALEGIRVLDLTRLAPGPFCTMLLGDLGADVIVVEEAPGAGRRFDMGMSERAQAFNALGRNKRSIGLNLKDERAREVFYRLAEGADVVLEGFRPGVVKRLGVDYETISKRNPRIVYCSLSGYGQTGPYASLVGHDINYISIGGALGMTGWPGQPPAIPLNVIADFAGGGLYAAFAILTAIIAREQTGRGQYVDMAMSDGVTSLLAMAANQYFSSGHVPAPGVEFLNGAVPFNNVYQASDGKWLSIGCLEPWFWQELCEALGCEEFVPHQNNREKFPEMFDFLRSKFGEKTRDEWFQELRQRDICVGPVYGLDEVFADPHVQ</sequence>
<dbReference type="InterPro" id="IPR023606">
    <property type="entry name" value="CoA-Trfase_III_dom_1_sf"/>
</dbReference>
<evidence type="ECO:0008006" key="2">
    <source>
        <dbReference type="Google" id="ProtNLM"/>
    </source>
</evidence>